<dbReference type="EMBL" id="LR797021">
    <property type="protein sequence ID" value="CAB4181951.1"/>
    <property type="molecule type" value="Genomic_DNA"/>
</dbReference>
<proteinExistence type="predicted"/>
<dbReference type="EMBL" id="LR797157">
    <property type="protein sequence ID" value="CAB4190414.1"/>
    <property type="molecule type" value="Genomic_DNA"/>
</dbReference>
<protein>
    <submittedName>
        <fullName evidence="2">Uncharacterized protein</fullName>
    </submittedName>
</protein>
<gene>
    <name evidence="3" type="ORF">UFOVP1065_88</name>
    <name evidence="4" type="ORF">UFOVP1198_57</name>
    <name evidence="5" type="ORF">UFOVP1418_49</name>
    <name evidence="7" type="ORF">UFOVP1524_101</name>
    <name evidence="6" type="ORF">UFOVP1651_101</name>
    <name evidence="1" type="ORF">UFOVP908_79</name>
    <name evidence="2" type="ORF">UFOVP990_57</name>
</gene>
<dbReference type="EMBL" id="LR796945">
    <property type="protein sequence ID" value="CAB4176688.1"/>
    <property type="molecule type" value="Genomic_DNA"/>
</dbReference>
<dbReference type="EMBL" id="LR796860">
    <property type="protein sequence ID" value="CAB4170528.1"/>
    <property type="molecule type" value="Genomic_DNA"/>
</dbReference>
<dbReference type="EMBL" id="LR798378">
    <property type="protein sequence ID" value="CAB5227723.1"/>
    <property type="molecule type" value="Genomic_DNA"/>
</dbReference>
<accession>A0A6J5Q555</accession>
<dbReference type="EMBL" id="LR797518">
    <property type="protein sequence ID" value="CAB4222672.1"/>
    <property type="molecule type" value="Genomic_DNA"/>
</dbReference>
<evidence type="ECO:0000313" key="7">
    <source>
        <dbReference type="EMBL" id="CAB5227723.1"/>
    </source>
</evidence>
<name>A0A6J5Q555_9CAUD</name>
<reference evidence="2" key="1">
    <citation type="submission" date="2020-05" db="EMBL/GenBank/DDBJ databases">
        <authorList>
            <person name="Chiriac C."/>
            <person name="Salcher M."/>
            <person name="Ghai R."/>
            <person name="Kavagutti S V."/>
        </authorList>
    </citation>
    <scope>NUCLEOTIDE SEQUENCE</scope>
</reference>
<evidence type="ECO:0000313" key="3">
    <source>
        <dbReference type="EMBL" id="CAB4181951.1"/>
    </source>
</evidence>
<evidence type="ECO:0000313" key="5">
    <source>
        <dbReference type="EMBL" id="CAB4210865.1"/>
    </source>
</evidence>
<organism evidence="2">
    <name type="scientific">uncultured Caudovirales phage</name>
    <dbReference type="NCBI Taxonomy" id="2100421"/>
    <lineage>
        <taxon>Viruses</taxon>
        <taxon>Duplodnaviria</taxon>
        <taxon>Heunggongvirae</taxon>
        <taxon>Uroviricota</taxon>
        <taxon>Caudoviricetes</taxon>
        <taxon>Peduoviridae</taxon>
        <taxon>Maltschvirus</taxon>
        <taxon>Maltschvirus maltsch</taxon>
    </lineage>
</organism>
<evidence type="ECO:0000313" key="1">
    <source>
        <dbReference type="EMBL" id="CAB4170528.1"/>
    </source>
</evidence>
<evidence type="ECO:0000313" key="4">
    <source>
        <dbReference type="EMBL" id="CAB4190414.1"/>
    </source>
</evidence>
<evidence type="ECO:0000313" key="6">
    <source>
        <dbReference type="EMBL" id="CAB4222672.1"/>
    </source>
</evidence>
<evidence type="ECO:0000313" key="2">
    <source>
        <dbReference type="EMBL" id="CAB4176688.1"/>
    </source>
</evidence>
<dbReference type="EMBL" id="LR797369">
    <property type="protein sequence ID" value="CAB4210865.1"/>
    <property type="molecule type" value="Genomic_DNA"/>
</dbReference>
<sequence length="69" mass="7391">MNENEPIAFEGGFITVNDVISNDDGTATVIVDMDEQAIKAFARVGLQKTLMDSINAVMALDDIDNNVGC</sequence>